<dbReference type="EMBL" id="CP022530">
    <property type="protein sequence ID" value="ASP39614.1"/>
    <property type="molecule type" value="Genomic_DNA"/>
</dbReference>
<dbReference type="InterPro" id="IPR021363">
    <property type="entry name" value="DUF2835"/>
</dbReference>
<accession>A0A222FM69</accession>
<dbReference type="RefSeq" id="WP_094060790.1">
    <property type="nucleotide sequence ID" value="NZ_CP022530.1"/>
</dbReference>
<dbReference type="KEGG" id="bsan:CHH28_13450"/>
<evidence type="ECO:0000313" key="2">
    <source>
        <dbReference type="Proteomes" id="UP000202440"/>
    </source>
</evidence>
<protein>
    <recommendedName>
        <fullName evidence="3">Topoisomerase II</fullName>
    </recommendedName>
</protein>
<gene>
    <name evidence="1" type="ORF">CHH28_13450</name>
</gene>
<dbReference type="Pfam" id="PF11197">
    <property type="entry name" value="DUF2835"/>
    <property type="match status" value="1"/>
</dbReference>
<proteinExistence type="predicted"/>
<dbReference type="OrthoDB" id="5600793at2"/>
<reference evidence="1 2" key="1">
    <citation type="submission" date="2017-07" db="EMBL/GenBank/DDBJ databases">
        <title>Annotated genome sequence of Bacterioplanes sanyensis isolated from Red Sea.</title>
        <authorList>
            <person name="Rehman Z.U."/>
        </authorList>
    </citation>
    <scope>NUCLEOTIDE SEQUENCE [LARGE SCALE GENOMIC DNA]</scope>
    <source>
        <strain evidence="1 2">NV9</strain>
    </source>
</reference>
<evidence type="ECO:0008006" key="3">
    <source>
        <dbReference type="Google" id="ProtNLM"/>
    </source>
</evidence>
<sequence length="74" mass="8082">MSQRIVVDLAISADDYLAYYSGTAKNVVATAEDGRIVRFPANILQRVVGHEGIYGRFAIEFDSAGKFTGITKLN</sequence>
<keyword evidence="2" id="KW-1185">Reference proteome</keyword>
<organism evidence="1 2">
    <name type="scientific">Bacterioplanes sanyensis</name>
    <dbReference type="NCBI Taxonomy" id="1249553"/>
    <lineage>
        <taxon>Bacteria</taxon>
        <taxon>Pseudomonadati</taxon>
        <taxon>Pseudomonadota</taxon>
        <taxon>Gammaproteobacteria</taxon>
        <taxon>Oceanospirillales</taxon>
        <taxon>Oceanospirillaceae</taxon>
        <taxon>Bacterioplanes</taxon>
    </lineage>
</organism>
<name>A0A222FM69_9GAMM</name>
<dbReference type="Proteomes" id="UP000202440">
    <property type="component" value="Chromosome"/>
</dbReference>
<evidence type="ECO:0000313" key="1">
    <source>
        <dbReference type="EMBL" id="ASP39614.1"/>
    </source>
</evidence>
<dbReference type="AlphaFoldDB" id="A0A222FM69"/>